<dbReference type="CDD" id="cd00106">
    <property type="entry name" value="KISc"/>
    <property type="match status" value="1"/>
</dbReference>
<keyword evidence="7 10" id="KW-0505">Motor protein</keyword>
<feature type="coiled-coil region" evidence="12">
    <location>
        <begin position="531"/>
        <end position="558"/>
    </location>
</feature>
<protein>
    <recommendedName>
        <fullName evidence="11">Kinesin-like protein</fullName>
    </recommendedName>
</protein>
<dbReference type="VEuPathDB" id="FungiDB:AeMF1_021030"/>
<evidence type="ECO:0000313" key="16">
    <source>
        <dbReference type="Proteomes" id="UP000481153"/>
    </source>
</evidence>
<sequence length="606" mass="67536">MTVEPQTLSLTVEDRPMTQATRIPIRHNRWQSSPNLSFLPTPLPPVEAAIPEVNEEQGTDDEDDFVVVPPSAENIRAFVRIKPSSPNERTCLEVDGASISIASHVKSTAFDKKTFSLDGVLPESCRQEDVFESIAQPLIANVLDGYNGTIFAYGQTGSGKTHTMQGELGTVQRGVIPRILEYLFRQLEQQKTIFTCACSYLEIYNEKIFDLLDDRHTIDAKLLREDAVEGIFVQDLLEVKVRTPEDALDLLEGGRKNRTVGATAMNRESSRSHSVFTIKLIQRLKEADIEVTRKSTLHLVDLAGSEKQCHTGAVGARLKEASQINKSLSALGNVITHLVDVSKGLKRHIHYRDSKLTFLLRDALGGNSKTTVIATVSADDRWFNETLSTLQFVQRVKCIKNNAKKYEDDGVIIARLEKQVRDLQAQLDAPKSPEVEVLQQKSDELSSLKLTNEKLELVVTLLNGKVTSTQEELHSAQEKLNAAQLALSQATAEVESLRVKQTLLECKLSAHTNDAIAPLEIPKGSTEADTISKLQDIVAQLHAQLVAAENARVLAEKRVKEQPKKSFSLFRNIFGSRKDKDATTTGKRKSWWQRRKKTPEERSSTD</sequence>
<feature type="domain" description="Kinesin motor" evidence="14">
    <location>
        <begin position="74"/>
        <end position="399"/>
    </location>
</feature>
<feature type="coiled-coil region" evidence="12">
    <location>
        <begin position="438"/>
        <end position="500"/>
    </location>
</feature>
<name>A0A6G0XCJ4_9STRA</name>
<evidence type="ECO:0000256" key="3">
    <source>
        <dbReference type="ARBA" id="ARBA00022701"/>
    </source>
</evidence>
<dbReference type="AlphaFoldDB" id="A0A6G0XCJ4"/>
<dbReference type="InterPro" id="IPR027417">
    <property type="entry name" value="P-loop_NTPase"/>
</dbReference>
<evidence type="ECO:0000256" key="10">
    <source>
        <dbReference type="PROSITE-ProRule" id="PRU00283"/>
    </source>
</evidence>
<dbReference type="FunFam" id="3.40.850.10:FF:000019">
    <property type="entry name" value="Kinesin-like protein KIN-5D"/>
    <property type="match status" value="1"/>
</dbReference>
<evidence type="ECO:0000256" key="12">
    <source>
        <dbReference type="SAM" id="Coils"/>
    </source>
</evidence>
<dbReference type="GO" id="GO:0005524">
    <property type="term" value="F:ATP binding"/>
    <property type="evidence" value="ECO:0007669"/>
    <property type="project" value="UniProtKB-UniRule"/>
</dbReference>
<keyword evidence="2" id="KW-0963">Cytoplasm</keyword>
<evidence type="ECO:0000256" key="6">
    <source>
        <dbReference type="ARBA" id="ARBA00023054"/>
    </source>
</evidence>
<keyword evidence="4 10" id="KW-0547">Nucleotide-binding</keyword>
<dbReference type="Gene3D" id="3.40.850.10">
    <property type="entry name" value="Kinesin motor domain"/>
    <property type="match status" value="1"/>
</dbReference>
<dbReference type="InterPro" id="IPR001752">
    <property type="entry name" value="Kinesin_motor_dom"/>
</dbReference>
<evidence type="ECO:0000256" key="7">
    <source>
        <dbReference type="ARBA" id="ARBA00023175"/>
    </source>
</evidence>
<gene>
    <name evidence="15" type="ORF">Ae201684_006359</name>
</gene>
<dbReference type="Proteomes" id="UP000481153">
    <property type="component" value="Unassembled WGS sequence"/>
</dbReference>
<proteinExistence type="inferred from homology"/>
<dbReference type="SUPFAM" id="SSF52540">
    <property type="entry name" value="P-loop containing nucleoside triphosphate hydrolases"/>
    <property type="match status" value="1"/>
</dbReference>
<keyword evidence="8" id="KW-0206">Cytoskeleton</keyword>
<dbReference type="EMBL" id="VJMJ01000083">
    <property type="protein sequence ID" value="KAF0737694.1"/>
    <property type="molecule type" value="Genomic_DNA"/>
</dbReference>
<feature type="region of interest" description="Disordered" evidence="13">
    <location>
        <begin position="579"/>
        <end position="606"/>
    </location>
</feature>
<evidence type="ECO:0000256" key="8">
    <source>
        <dbReference type="ARBA" id="ARBA00023212"/>
    </source>
</evidence>
<evidence type="ECO:0000256" key="1">
    <source>
        <dbReference type="ARBA" id="ARBA00004245"/>
    </source>
</evidence>
<comment type="caution">
    <text evidence="15">The sequence shown here is derived from an EMBL/GenBank/DDBJ whole genome shotgun (WGS) entry which is preliminary data.</text>
</comment>
<dbReference type="InterPro" id="IPR027640">
    <property type="entry name" value="Kinesin-like_fam"/>
</dbReference>
<keyword evidence="16" id="KW-1185">Reference proteome</keyword>
<dbReference type="PRINTS" id="PR00380">
    <property type="entry name" value="KINESINHEAVY"/>
</dbReference>
<dbReference type="InterPro" id="IPR019821">
    <property type="entry name" value="Kinesin_motor_CS"/>
</dbReference>
<dbReference type="GO" id="GO:0008017">
    <property type="term" value="F:microtubule binding"/>
    <property type="evidence" value="ECO:0007669"/>
    <property type="project" value="InterPro"/>
</dbReference>
<evidence type="ECO:0000256" key="9">
    <source>
        <dbReference type="ARBA" id="ARBA00034704"/>
    </source>
</evidence>
<dbReference type="PANTHER" id="PTHR47969">
    <property type="entry name" value="CHROMOSOME-ASSOCIATED KINESIN KIF4A-RELATED"/>
    <property type="match status" value="1"/>
</dbReference>
<evidence type="ECO:0000256" key="2">
    <source>
        <dbReference type="ARBA" id="ARBA00022490"/>
    </source>
</evidence>
<dbReference type="GO" id="GO:0005874">
    <property type="term" value="C:microtubule"/>
    <property type="evidence" value="ECO:0007669"/>
    <property type="project" value="UniProtKB-KW"/>
</dbReference>
<accession>A0A6G0XCJ4</accession>
<evidence type="ECO:0000256" key="13">
    <source>
        <dbReference type="SAM" id="MobiDB-lite"/>
    </source>
</evidence>
<evidence type="ECO:0000313" key="15">
    <source>
        <dbReference type="EMBL" id="KAF0737694.1"/>
    </source>
</evidence>
<keyword evidence="5 10" id="KW-0067">ATP-binding</keyword>
<dbReference type="PANTHER" id="PTHR47969:SF15">
    <property type="entry name" value="CHROMOSOME-ASSOCIATED KINESIN KIF4A-RELATED"/>
    <property type="match status" value="1"/>
</dbReference>
<evidence type="ECO:0000256" key="4">
    <source>
        <dbReference type="ARBA" id="ARBA00022741"/>
    </source>
</evidence>
<comment type="similarity">
    <text evidence="9">Belongs to the TRAFAC class myosin-kinesin ATPase superfamily. Kinesin family. KIN-5/BimC subfamily.</text>
</comment>
<dbReference type="InterPro" id="IPR036961">
    <property type="entry name" value="Kinesin_motor_dom_sf"/>
</dbReference>
<dbReference type="PROSITE" id="PS50067">
    <property type="entry name" value="KINESIN_MOTOR_2"/>
    <property type="match status" value="1"/>
</dbReference>
<keyword evidence="6 12" id="KW-0175">Coiled coil</keyword>
<dbReference type="PROSITE" id="PS00411">
    <property type="entry name" value="KINESIN_MOTOR_1"/>
    <property type="match status" value="1"/>
</dbReference>
<organism evidence="15 16">
    <name type="scientific">Aphanomyces euteiches</name>
    <dbReference type="NCBI Taxonomy" id="100861"/>
    <lineage>
        <taxon>Eukaryota</taxon>
        <taxon>Sar</taxon>
        <taxon>Stramenopiles</taxon>
        <taxon>Oomycota</taxon>
        <taxon>Saprolegniomycetes</taxon>
        <taxon>Saprolegniales</taxon>
        <taxon>Verrucalvaceae</taxon>
        <taxon>Aphanomyces</taxon>
    </lineage>
</organism>
<feature type="compositionally biased region" description="Basic residues" evidence="13">
    <location>
        <begin position="586"/>
        <end position="597"/>
    </location>
</feature>
<dbReference type="GO" id="GO:0007018">
    <property type="term" value="P:microtubule-based movement"/>
    <property type="evidence" value="ECO:0007669"/>
    <property type="project" value="InterPro"/>
</dbReference>
<evidence type="ECO:0000256" key="11">
    <source>
        <dbReference type="RuleBase" id="RU000394"/>
    </source>
</evidence>
<comment type="subcellular location">
    <subcellularLocation>
        <location evidence="1">Cytoplasm</location>
        <location evidence="1">Cytoskeleton</location>
    </subcellularLocation>
</comment>
<evidence type="ECO:0000256" key="5">
    <source>
        <dbReference type="ARBA" id="ARBA00022840"/>
    </source>
</evidence>
<keyword evidence="3 11" id="KW-0493">Microtubule</keyword>
<dbReference type="Pfam" id="PF00225">
    <property type="entry name" value="Kinesin"/>
    <property type="match status" value="1"/>
</dbReference>
<dbReference type="GO" id="GO:0003777">
    <property type="term" value="F:microtubule motor activity"/>
    <property type="evidence" value="ECO:0007669"/>
    <property type="project" value="InterPro"/>
</dbReference>
<feature type="binding site" evidence="10">
    <location>
        <begin position="154"/>
        <end position="161"/>
    </location>
    <ligand>
        <name>ATP</name>
        <dbReference type="ChEBI" id="CHEBI:30616"/>
    </ligand>
</feature>
<dbReference type="SMART" id="SM00129">
    <property type="entry name" value="KISc"/>
    <property type="match status" value="1"/>
</dbReference>
<dbReference type="GO" id="GO:0005875">
    <property type="term" value="C:microtubule associated complex"/>
    <property type="evidence" value="ECO:0007669"/>
    <property type="project" value="TreeGrafter"/>
</dbReference>
<evidence type="ECO:0000259" key="14">
    <source>
        <dbReference type="PROSITE" id="PS50067"/>
    </source>
</evidence>
<reference evidence="15 16" key="1">
    <citation type="submission" date="2019-07" db="EMBL/GenBank/DDBJ databases">
        <title>Genomics analysis of Aphanomyces spp. identifies a new class of oomycete effector associated with host adaptation.</title>
        <authorList>
            <person name="Gaulin E."/>
        </authorList>
    </citation>
    <scope>NUCLEOTIDE SEQUENCE [LARGE SCALE GENOMIC DNA]</scope>
    <source>
        <strain evidence="15 16">ATCC 201684</strain>
    </source>
</reference>
<dbReference type="GO" id="GO:0051231">
    <property type="term" value="P:spindle elongation"/>
    <property type="evidence" value="ECO:0007669"/>
    <property type="project" value="TreeGrafter"/>
</dbReference>
<dbReference type="GO" id="GO:0007052">
    <property type="term" value="P:mitotic spindle organization"/>
    <property type="evidence" value="ECO:0007669"/>
    <property type="project" value="TreeGrafter"/>
</dbReference>